<comment type="caution">
    <text evidence="2">The sequence shown here is derived from an EMBL/GenBank/DDBJ whole genome shotgun (WGS) entry which is preliminary data.</text>
</comment>
<feature type="domain" description="AMP-dependent synthetase/ligase" evidence="1">
    <location>
        <begin position="62"/>
        <end position="437"/>
    </location>
</feature>
<dbReference type="InterPro" id="IPR000873">
    <property type="entry name" value="AMP-dep_synth/lig_dom"/>
</dbReference>
<gene>
    <name evidence="2" type="ORF">P3W85_30930</name>
</gene>
<evidence type="ECO:0000259" key="1">
    <source>
        <dbReference type="Pfam" id="PF00501"/>
    </source>
</evidence>
<keyword evidence="3" id="KW-1185">Reference proteome</keyword>
<sequence length="625" mass="67209">MDARQVNPLPSIIPARRAAAPDTGLRLAEPDILRTDHADGSFVLRSSVPLGDFDRCIGDWLTRWAAREPDRVFLAQRRGAGWQTVSYGEACATVRNIGQALLDLGIARDDPVVALSDNSVNLALLSLAAMHVGRRIAVVSSAYTRMSSDHGKLHAILASLHPGLVYAEDAAQYGAAIRSAELPCPVVYTAGAAAGEIPFTDLCAASAGPGVDEAFHGVTGSTVARILLTSGSTGAPKLVPNTHRMLCANQQMIAQCWRFVDEGHPVVLDWLPWSHTFGANHNFNLVLRNGGSLYIDDGRPAPGLIERTIEGIRQVRPTLFFNVPKGYDALLPSLEADEALAGALFGRLDMLFFAAAALPQKTADRLRAVARGVRHQSLFFTTEWGSTETSPVVTSAHFFSSDTRNIGVPVPGVELKFVPCQEKHELRVRGPSIFAGYIGDEEKTRAAFDEDGFYRMGDAGRLADPADPNRGVIFDGRVSEDFKLTTGTWVSVGALRVRAVSAMSPYAVDIVVAGHDRDEVGLLVFPTAKLRTLANDQDGTLCGKSLGLMPEVRRALGAVLADLCRGAGSSQRPARAVLLSAPPAIERGEITDKGYINQRAVLALRADDVSRLYSDCESVIFPDRI</sequence>
<dbReference type="PANTHER" id="PTHR24096">
    <property type="entry name" value="LONG-CHAIN-FATTY-ACID--COA LIGASE"/>
    <property type="match status" value="1"/>
</dbReference>
<dbReference type="InterPro" id="IPR020845">
    <property type="entry name" value="AMP-binding_CS"/>
</dbReference>
<dbReference type="PROSITE" id="PS00455">
    <property type="entry name" value="AMP_BINDING"/>
    <property type="match status" value="1"/>
</dbReference>
<dbReference type="EMBL" id="JARJLM010000500">
    <property type="protein sequence ID" value="MDF3837328.1"/>
    <property type="molecule type" value="Genomic_DNA"/>
</dbReference>
<dbReference type="SUPFAM" id="SSF56801">
    <property type="entry name" value="Acetyl-CoA synthetase-like"/>
    <property type="match status" value="1"/>
</dbReference>
<proteinExistence type="predicted"/>
<dbReference type="Gene3D" id="3.40.50.12780">
    <property type="entry name" value="N-terminal domain of ligase-like"/>
    <property type="match status" value="1"/>
</dbReference>
<dbReference type="PANTHER" id="PTHR24096:SF420">
    <property type="entry name" value="LONG-CHAIN-FATTY-ACID--COA LIGASE-RELATED"/>
    <property type="match status" value="1"/>
</dbReference>
<evidence type="ECO:0000313" key="3">
    <source>
        <dbReference type="Proteomes" id="UP001216674"/>
    </source>
</evidence>
<dbReference type="Pfam" id="PF00501">
    <property type="entry name" value="AMP-binding"/>
    <property type="match status" value="1"/>
</dbReference>
<organism evidence="2 3">
    <name type="scientific">Cupriavidus basilensis</name>
    <dbReference type="NCBI Taxonomy" id="68895"/>
    <lineage>
        <taxon>Bacteria</taxon>
        <taxon>Pseudomonadati</taxon>
        <taxon>Pseudomonadota</taxon>
        <taxon>Betaproteobacteria</taxon>
        <taxon>Burkholderiales</taxon>
        <taxon>Burkholderiaceae</taxon>
        <taxon>Cupriavidus</taxon>
    </lineage>
</organism>
<evidence type="ECO:0000313" key="2">
    <source>
        <dbReference type="EMBL" id="MDF3837328.1"/>
    </source>
</evidence>
<protein>
    <submittedName>
        <fullName evidence="2">Feruloyl-CoA synthase</fullName>
    </submittedName>
</protein>
<reference evidence="2 3" key="1">
    <citation type="submission" date="2023-03" db="EMBL/GenBank/DDBJ databases">
        <title>Draft assemblies of triclosan tolerant bacteria isolated from returned activated sludge.</title>
        <authorList>
            <person name="Van Hamelsveld S."/>
        </authorList>
    </citation>
    <scope>NUCLEOTIDE SEQUENCE [LARGE SCALE GENOMIC DNA]</scope>
    <source>
        <strain evidence="2 3">GW210010_S58</strain>
    </source>
</reference>
<dbReference type="Proteomes" id="UP001216674">
    <property type="component" value="Unassembled WGS sequence"/>
</dbReference>
<dbReference type="RefSeq" id="WP_276267560.1">
    <property type="nucleotide sequence ID" value="NZ_JARJLM010000500.1"/>
</dbReference>
<dbReference type="InterPro" id="IPR042099">
    <property type="entry name" value="ANL_N_sf"/>
</dbReference>
<name>A0ABT6AY94_9BURK</name>
<accession>A0ABT6AY94</accession>